<sequence length="384" mass="44430">MKGSLQKKHGKYYVVVYQKDENGKLHQKWIPTGISEKGRNQTKANAALHRILTELEAQNAKSTSFLVTKLKFVEALIAWVEYKKYEIRTNTYELYTLNLNTHIIPFFEKKNKLVTEITIDDIEDYYKAKLKEGLSVETIKKHNIIIRGTLERELDKGTISVNPCDRARIPRRKRPDRFKGQAYTVEQANKLLEVIHGEVLEPVIMLGLLFGMRRSEALGLRWRDINFKNHTIMISNTVTQMRTLLIDEHTKSFTSHRMLSVMDDVIGYFKCLKAQQEANKREYGDKHHDSDFVCVWPDGRIILPGYVSRNFKKLLVKYDLPEIRFHDLRHTTGSLLLAQGVNIKQIQEFLGHADAMTTLNIYTHTDEEAKKETAAAMGKALKLV</sequence>
<evidence type="ECO:0000256" key="3">
    <source>
        <dbReference type="ARBA" id="ARBA00022908"/>
    </source>
</evidence>
<dbReference type="EMBL" id="BLYJ01000037">
    <property type="protein sequence ID" value="GFO89169.1"/>
    <property type="molecule type" value="Genomic_DNA"/>
</dbReference>
<evidence type="ECO:0000256" key="5">
    <source>
        <dbReference type="ARBA" id="ARBA00023172"/>
    </source>
</evidence>
<dbReference type="InterPro" id="IPR044068">
    <property type="entry name" value="CB"/>
</dbReference>
<keyword evidence="4 6" id="KW-0238">DNA-binding</keyword>
<evidence type="ECO:0000313" key="9">
    <source>
        <dbReference type="EMBL" id="GFO89169.1"/>
    </source>
</evidence>
<dbReference type="InterPro" id="IPR050090">
    <property type="entry name" value="Tyrosine_recombinase_XerCD"/>
</dbReference>
<dbReference type="InterPro" id="IPR013762">
    <property type="entry name" value="Integrase-like_cat_sf"/>
</dbReference>
<comment type="function">
    <text evidence="1">Site-specific tyrosine recombinase, which acts by catalyzing the cutting and rejoining of the recombining DNA molecules.</text>
</comment>
<evidence type="ECO:0000259" key="7">
    <source>
        <dbReference type="PROSITE" id="PS51898"/>
    </source>
</evidence>
<accession>A0ABQ1E2H1</accession>
<dbReference type="Proteomes" id="UP000620147">
    <property type="component" value="Unassembled WGS sequence"/>
</dbReference>
<comment type="caution">
    <text evidence="9">The sequence shown here is derived from an EMBL/GenBank/DDBJ whole genome shotgun (WGS) entry which is preliminary data.</text>
</comment>
<gene>
    <name evidence="9" type="ORF">BUFA31_23330</name>
</gene>
<dbReference type="InterPro" id="IPR010998">
    <property type="entry name" value="Integrase_recombinase_N"/>
</dbReference>
<dbReference type="RefSeq" id="WP_188886376.1">
    <property type="nucleotide sequence ID" value="NZ_BLYJ01000037.1"/>
</dbReference>
<evidence type="ECO:0000256" key="6">
    <source>
        <dbReference type="PROSITE-ProRule" id="PRU01248"/>
    </source>
</evidence>
<dbReference type="InterPro" id="IPR011010">
    <property type="entry name" value="DNA_brk_join_enz"/>
</dbReference>
<evidence type="ECO:0000256" key="2">
    <source>
        <dbReference type="ARBA" id="ARBA00008857"/>
    </source>
</evidence>
<comment type="similarity">
    <text evidence="2">Belongs to the 'phage' integrase family.</text>
</comment>
<evidence type="ECO:0000259" key="8">
    <source>
        <dbReference type="PROSITE" id="PS51900"/>
    </source>
</evidence>
<dbReference type="Pfam" id="PF14659">
    <property type="entry name" value="Phage_int_SAM_3"/>
    <property type="match status" value="1"/>
</dbReference>
<keyword evidence="3" id="KW-0229">DNA integration</keyword>
<dbReference type="InterPro" id="IPR004107">
    <property type="entry name" value="Integrase_SAM-like_N"/>
</dbReference>
<dbReference type="CDD" id="cd01189">
    <property type="entry name" value="INT_ICEBs1_C_like"/>
    <property type="match status" value="1"/>
</dbReference>
<evidence type="ECO:0000256" key="4">
    <source>
        <dbReference type="ARBA" id="ARBA00023125"/>
    </source>
</evidence>
<feature type="domain" description="Core-binding (CB)" evidence="8">
    <location>
        <begin position="70"/>
        <end position="154"/>
    </location>
</feature>
<dbReference type="PROSITE" id="PS51898">
    <property type="entry name" value="TYR_RECOMBINASE"/>
    <property type="match status" value="1"/>
</dbReference>
<dbReference type="Gene3D" id="1.10.150.130">
    <property type="match status" value="1"/>
</dbReference>
<dbReference type="InterPro" id="IPR002104">
    <property type="entry name" value="Integrase_catalytic"/>
</dbReference>
<keyword evidence="5" id="KW-0233">DNA recombination</keyword>
<reference evidence="9 10" key="1">
    <citation type="submission" date="2020-06" db="EMBL/GenBank/DDBJ databases">
        <title>Characterization of fructooligosaccharide metabolism and fructooligosaccharide-degrading enzymes in human commensal butyrate producers.</title>
        <authorList>
            <person name="Tanno H."/>
            <person name="Fujii T."/>
            <person name="Hirano K."/>
            <person name="Maeno S."/>
            <person name="Tonozuka T."/>
            <person name="Sakamoto M."/>
            <person name="Ohkuma M."/>
            <person name="Tochio T."/>
            <person name="Endo A."/>
        </authorList>
    </citation>
    <scope>NUCLEOTIDE SEQUENCE [LARGE SCALE GENOMIC DNA]</scope>
    <source>
        <strain evidence="9 10">JCM 31056</strain>
    </source>
</reference>
<evidence type="ECO:0000313" key="10">
    <source>
        <dbReference type="Proteomes" id="UP000620147"/>
    </source>
</evidence>
<keyword evidence="10" id="KW-1185">Reference proteome</keyword>
<dbReference type="Pfam" id="PF00589">
    <property type="entry name" value="Phage_integrase"/>
    <property type="match status" value="1"/>
</dbReference>
<dbReference type="PANTHER" id="PTHR30349:SF64">
    <property type="entry name" value="PROPHAGE INTEGRASE INTD-RELATED"/>
    <property type="match status" value="1"/>
</dbReference>
<name>A0ABQ1E2H1_9FIRM</name>
<dbReference type="PANTHER" id="PTHR30349">
    <property type="entry name" value="PHAGE INTEGRASE-RELATED"/>
    <property type="match status" value="1"/>
</dbReference>
<proteinExistence type="inferred from homology"/>
<dbReference type="PROSITE" id="PS51900">
    <property type="entry name" value="CB"/>
    <property type="match status" value="1"/>
</dbReference>
<feature type="domain" description="Tyr recombinase" evidence="7">
    <location>
        <begin position="178"/>
        <end position="375"/>
    </location>
</feature>
<evidence type="ECO:0000256" key="1">
    <source>
        <dbReference type="ARBA" id="ARBA00003283"/>
    </source>
</evidence>
<dbReference type="Gene3D" id="1.10.443.10">
    <property type="entry name" value="Intergrase catalytic core"/>
    <property type="match status" value="1"/>
</dbReference>
<organism evidence="9 10">
    <name type="scientific">Butyricicoccus faecihominis</name>
    <dbReference type="NCBI Taxonomy" id="1712515"/>
    <lineage>
        <taxon>Bacteria</taxon>
        <taxon>Bacillati</taxon>
        <taxon>Bacillota</taxon>
        <taxon>Clostridia</taxon>
        <taxon>Eubacteriales</taxon>
        <taxon>Butyricicoccaceae</taxon>
        <taxon>Butyricicoccus</taxon>
    </lineage>
</organism>
<dbReference type="SUPFAM" id="SSF56349">
    <property type="entry name" value="DNA breaking-rejoining enzymes"/>
    <property type="match status" value="1"/>
</dbReference>
<protein>
    <submittedName>
        <fullName evidence="9">Site-specific integrase</fullName>
    </submittedName>
</protein>